<feature type="non-terminal residue" evidence="1">
    <location>
        <position position="1"/>
    </location>
</feature>
<reference evidence="1" key="1">
    <citation type="journal article" date="2014" name="Front. Microbiol.">
        <title>High frequency of phylogenetically diverse reductive dehalogenase-homologous genes in deep subseafloor sedimentary metagenomes.</title>
        <authorList>
            <person name="Kawai M."/>
            <person name="Futagami T."/>
            <person name="Toyoda A."/>
            <person name="Takaki Y."/>
            <person name="Nishi S."/>
            <person name="Hori S."/>
            <person name="Arai W."/>
            <person name="Tsubouchi T."/>
            <person name="Morono Y."/>
            <person name="Uchiyama I."/>
            <person name="Ito T."/>
            <person name="Fujiyama A."/>
            <person name="Inagaki F."/>
            <person name="Takami H."/>
        </authorList>
    </citation>
    <scope>NUCLEOTIDE SEQUENCE</scope>
    <source>
        <strain evidence="1">Expedition CK06-06</strain>
    </source>
</reference>
<name>X1S4Q1_9ZZZZ</name>
<gene>
    <name evidence="1" type="ORF">S12H4_01579</name>
</gene>
<organism evidence="1">
    <name type="scientific">marine sediment metagenome</name>
    <dbReference type="NCBI Taxonomy" id="412755"/>
    <lineage>
        <taxon>unclassified sequences</taxon>
        <taxon>metagenomes</taxon>
        <taxon>ecological metagenomes</taxon>
    </lineage>
</organism>
<proteinExistence type="predicted"/>
<dbReference type="AlphaFoldDB" id="X1S4Q1"/>
<comment type="caution">
    <text evidence="1">The sequence shown here is derived from an EMBL/GenBank/DDBJ whole genome shotgun (WGS) entry which is preliminary data.</text>
</comment>
<accession>X1S4Q1</accession>
<protein>
    <submittedName>
        <fullName evidence="1">Uncharacterized protein</fullName>
    </submittedName>
</protein>
<sequence>LEPSLNRAERTPEVAAVSGICRERGESLKTLPDFPRTNLNQAIWETILKAPDTGEISIDHDFVNDYLDYVAQLLPDEAKSYLPFLPKKCGQWAKIGQCENGHRFAVKINCRKPWCDVCGDIEWHKTIARLYPKVQQLLPAALLTIRPPNELQVFEMNRYERRRFTKTVIKALKSLGYRRGIIFIHLFGDDSTRYAFHLHILLDGDWLEPEELDELCRKLRRKIYRRWVIRKWGDSLIVNYRYKPTQAQVYQALEYCTRPTFTQLAGNEWLDDSIRGERKVRSWGKWDEAPKWHLDDTGKKLQSLVSLEKGKCPECGSPITWGKPLVPLAQALAQGGTEITAGYYALSPIRDPPTAPVRPTNLIELPDDDYRKHPNTVRRLVDRARERISFISDYESCS</sequence>
<evidence type="ECO:0000313" key="1">
    <source>
        <dbReference type="EMBL" id="GAI62784.1"/>
    </source>
</evidence>
<dbReference type="EMBL" id="BARW01000326">
    <property type="protein sequence ID" value="GAI62784.1"/>
    <property type="molecule type" value="Genomic_DNA"/>
</dbReference>